<dbReference type="GeneID" id="11500208"/>
<dbReference type="KEGG" id="tdl:TDEL_0B05510"/>
<dbReference type="RefSeq" id="XP_003679891.1">
    <property type="nucleotide sequence ID" value="XM_003679843.1"/>
</dbReference>
<dbReference type="Proteomes" id="UP000005627">
    <property type="component" value="Chromosome 2"/>
</dbReference>
<evidence type="ECO:0000313" key="3">
    <source>
        <dbReference type="EMBL" id="CCE90680.1"/>
    </source>
</evidence>
<evidence type="ECO:0000313" key="4">
    <source>
        <dbReference type="Proteomes" id="UP000005627"/>
    </source>
</evidence>
<feature type="compositionally biased region" description="Polar residues" evidence="1">
    <location>
        <begin position="189"/>
        <end position="207"/>
    </location>
</feature>
<feature type="chain" id="PRO_5003519248" evidence="2">
    <location>
        <begin position="22"/>
        <end position="207"/>
    </location>
</feature>
<feature type="signal peptide" evidence="2">
    <location>
        <begin position="1"/>
        <end position="21"/>
    </location>
</feature>
<keyword evidence="2" id="KW-0732">Signal</keyword>
<dbReference type="EMBL" id="HE616743">
    <property type="protein sequence ID" value="CCE90680.1"/>
    <property type="molecule type" value="Genomic_DNA"/>
</dbReference>
<accession>G8ZPY6</accession>
<dbReference type="HOGENOM" id="CLU_1327204_0_0_1"/>
<evidence type="ECO:0000256" key="2">
    <source>
        <dbReference type="SAM" id="SignalP"/>
    </source>
</evidence>
<reference evidence="3 4" key="1">
    <citation type="journal article" date="2011" name="Proc. Natl. Acad. Sci. U.S.A.">
        <title>Evolutionary erosion of yeast sex chromosomes by mating-type switching accidents.</title>
        <authorList>
            <person name="Gordon J.L."/>
            <person name="Armisen D."/>
            <person name="Proux-Wera E."/>
            <person name="Oheigeartaigh S.S."/>
            <person name="Byrne K.P."/>
            <person name="Wolfe K.H."/>
        </authorList>
    </citation>
    <scope>NUCLEOTIDE SEQUENCE [LARGE SCALE GENOMIC DNA]</scope>
    <source>
        <strain evidence="4">ATCC 10662 / CBS 1146 / NBRC 0425 / NCYC 2629 / NRRL Y-866</strain>
    </source>
</reference>
<evidence type="ECO:0000256" key="1">
    <source>
        <dbReference type="SAM" id="MobiDB-lite"/>
    </source>
</evidence>
<sequence>MRVSATCILFIFAALNGLLKANELYDFEHHCTEDDGRLTCIDPFTGFDYELLTPNDGKTYTSKELFDTYIDNQIRARNERVARASSINRISRWTLKKGNIVFSNMRHWISNNRKGPRAICHVPWKDLCLSWALYDGNLLPNGANADTAGFASRCVQAGMTVDVVAATYNYSHFTCVTESESAKQVRCNGPSQSMSRPLGSQSCNKMQ</sequence>
<dbReference type="AlphaFoldDB" id="G8ZPY6"/>
<protein>
    <submittedName>
        <fullName evidence="3">Uncharacterized protein</fullName>
    </submittedName>
</protein>
<gene>
    <name evidence="3" type="primary">TDEL0B05510</name>
    <name evidence="3" type="ORF">TDEL_0B05510</name>
</gene>
<organism evidence="3 4">
    <name type="scientific">Torulaspora delbrueckii</name>
    <name type="common">Yeast</name>
    <name type="synonym">Candida colliculosa</name>
    <dbReference type="NCBI Taxonomy" id="4950"/>
    <lineage>
        <taxon>Eukaryota</taxon>
        <taxon>Fungi</taxon>
        <taxon>Dikarya</taxon>
        <taxon>Ascomycota</taxon>
        <taxon>Saccharomycotina</taxon>
        <taxon>Saccharomycetes</taxon>
        <taxon>Saccharomycetales</taxon>
        <taxon>Saccharomycetaceae</taxon>
        <taxon>Torulaspora</taxon>
    </lineage>
</organism>
<name>G8ZPY6_TORDE</name>
<keyword evidence="4" id="KW-1185">Reference proteome</keyword>
<feature type="region of interest" description="Disordered" evidence="1">
    <location>
        <begin position="187"/>
        <end position="207"/>
    </location>
</feature>
<proteinExistence type="predicted"/>
<dbReference type="InParanoid" id="G8ZPY6"/>